<gene>
    <name evidence="1" type="ORF">EKG83_25830</name>
</gene>
<proteinExistence type="predicted"/>
<reference evidence="2" key="1">
    <citation type="journal article" date="2021" name="Curr. Microbiol.">
        <title>Complete genome of nocamycin-producing strain Saccharothrix syringae NRRL B-16468 reveals the biosynthetic potential for secondary metabolites.</title>
        <authorList>
            <person name="Mo X."/>
            <person name="Yang S."/>
        </authorList>
    </citation>
    <scope>NUCLEOTIDE SEQUENCE [LARGE SCALE GENOMIC DNA]</scope>
    <source>
        <strain evidence="2">ATCC 51364 / DSM 43886 / JCM 6844 / KCTC 9398 / NBRC 14523 / NRRL B-16468 / INA 2240</strain>
    </source>
</reference>
<dbReference type="RefSeq" id="WP_033433560.1">
    <property type="nucleotide sequence ID" value="NZ_CP034550.1"/>
</dbReference>
<dbReference type="Proteomes" id="UP000325787">
    <property type="component" value="Chromosome"/>
</dbReference>
<evidence type="ECO:0000313" key="2">
    <source>
        <dbReference type="Proteomes" id="UP000325787"/>
    </source>
</evidence>
<organism evidence="1 2">
    <name type="scientific">Saccharothrix syringae</name>
    <name type="common">Nocardiopsis syringae</name>
    <dbReference type="NCBI Taxonomy" id="103733"/>
    <lineage>
        <taxon>Bacteria</taxon>
        <taxon>Bacillati</taxon>
        <taxon>Actinomycetota</taxon>
        <taxon>Actinomycetes</taxon>
        <taxon>Pseudonocardiales</taxon>
        <taxon>Pseudonocardiaceae</taxon>
        <taxon>Saccharothrix</taxon>
    </lineage>
</organism>
<sequence>MRGIYEDGDYWPEFGTLTVRDTWVGDVGDGPFEQHTSRVQPCGTIVRTGYGWLEAAAGDGPVVVRLESHDGAPPEETAGWEDVVEIPYRSRSGVVGLTWVTGGPGEEHLRLAGPGLYRVRVCAGPSADEGMEAVWRLCFWPVAEVEPPRWSARALPAVPAGDGGWRYLFGYHVTDLLAAVWAARDADGVTTVEAVRRWSERQHRGAGWLDGPLPGPGHRELDPADVAAQLGVPAPTSPRDLLAVFAAAGLLVADGDAYRWPEVEPRAQDVLDLSPERRAELVLWQESDRFRSLAADLVSVALWGGARQTVAALAARTLVAEDDVRDTLDWAVRQGLLTVEGPLSGEFTMTVPAAG</sequence>
<dbReference type="KEGG" id="ssyi:EKG83_25830"/>
<protein>
    <submittedName>
        <fullName evidence="1">Uncharacterized protein</fullName>
    </submittedName>
</protein>
<name>A0A5Q0H3T3_SACSY</name>
<dbReference type="Pfam" id="PF19508">
    <property type="entry name" value="DUF6042"/>
    <property type="match status" value="1"/>
</dbReference>
<keyword evidence="2" id="KW-1185">Reference proteome</keyword>
<dbReference type="InterPro" id="IPR046105">
    <property type="entry name" value="DUF6042"/>
</dbReference>
<dbReference type="EMBL" id="CP034550">
    <property type="protein sequence ID" value="QFZ20382.1"/>
    <property type="molecule type" value="Genomic_DNA"/>
</dbReference>
<accession>A0A5Q0H3T3</accession>
<evidence type="ECO:0000313" key="1">
    <source>
        <dbReference type="EMBL" id="QFZ20382.1"/>
    </source>
</evidence>
<dbReference type="OrthoDB" id="3500039at2"/>
<dbReference type="AlphaFoldDB" id="A0A5Q0H3T3"/>